<feature type="domain" description="Glycoamylase-like" evidence="1">
    <location>
        <begin position="188"/>
        <end position="425"/>
    </location>
</feature>
<keyword evidence="3" id="KW-1185">Reference proteome</keyword>
<protein>
    <submittedName>
        <fullName evidence="2">Glucoamylase family protein</fullName>
    </submittedName>
</protein>
<proteinExistence type="predicted"/>
<dbReference type="Proteomes" id="UP001280156">
    <property type="component" value="Unassembled WGS sequence"/>
</dbReference>
<dbReference type="RefSeq" id="WP_320298798.1">
    <property type="nucleotide sequence ID" value="NZ_JAVIIU010000019.1"/>
</dbReference>
<dbReference type="InterPro" id="IPR016883">
    <property type="entry name" value="UCP028431"/>
</dbReference>
<dbReference type="Gene3D" id="1.50.10.140">
    <property type="match status" value="1"/>
</dbReference>
<dbReference type="InterPro" id="IPR019282">
    <property type="entry name" value="Glycoamylase-like_cons_dom"/>
</dbReference>
<reference evidence="2 3" key="1">
    <citation type="submission" date="2023-08" db="EMBL/GenBank/DDBJ databases">
        <title>Implementing the SeqCode for naming new Mesorhizobium species isolated from Vachellia karroo root nodules.</title>
        <authorList>
            <person name="Van Lill M."/>
        </authorList>
    </citation>
    <scope>NUCLEOTIDE SEQUENCE [LARGE SCALE GENOMIC DNA]</scope>
    <source>
        <strain evidence="2 3">VK2B</strain>
    </source>
</reference>
<dbReference type="EMBL" id="JAVIIV010000023">
    <property type="protein sequence ID" value="MDX8488848.1"/>
    <property type="molecule type" value="Genomic_DNA"/>
</dbReference>
<dbReference type="Pfam" id="PF10091">
    <property type="entry name" value="Glycoamylase"/>
    <property type="match status" value="1"/>
</dbReference>
<organism evidence="2 3">
    <name type="scientific">Mesorhizobium humile</name>
    <dbReference type="NCBI Taxonomy" id="3072313"/>
    <lineage>
        <taxon>Bacteria</taxon>
        <taxon>Pseudomonadati</taxon>
        <taxon>Pseudomonadota</taxon>
        <taxon>Alphaproteobacteria</taxon>
        <taxon>Hyphomicrobiales</taxon>
        <taxon>Phyllobacteriaceae</taxon>
        <taxon>Mesorhizobium</taxon>
    </lineage>
</organism>
<comment type="caution">
    <text evidence="2">The sequence shown here is derived from an EMBL/GenBank/DDBJ whole genome shotgun (WGS) entry which is preliminary data.</text>
</comment>
<gene>
    <name evidence="2" type="ORF">RFM52_27130</name>
</gene>
<dbReference type="PIRSF" id="PIRSF028431">
    <property type="entry name" value="UCP028431"/>
    <property type="match status" value="1"/>
</dbReference>
<name>A0ABU4YPF2_9HYPH</name>
<evidence type="ECO:0000259" key="1">
    <source>
        <dbReference type="Pfam" id="PF10091"/>
    </source>
</evidence>
<accession>A0ABU4YPF2</accession>
<evidence type="ECO:0000313" key="3">
    <source>
        <dbReference type="Proteomes" id="UP001280156"/>
    </source>
</evidence>
<sequence length="447" mass="50425">MPPPTGRSRRTRQNASLNDLLQLQRETFDYFLDEANPANGLIRDKTAADWPASIAVTGLALACYPVAVERGFMSRRAAAALTLSTLRFFWTSPQGPEPDGTGYRGFYYHFLDMQTGRRAWRCELSTIDSALLLAGALAAAAYFDAEVAEEQEIRMLADALYRRADWKWAQNQGATVTHGWTPEGGFIKYRWEGYDEALLLYILGLGSPTHPLPESSYAAWTSTYRWESCYGYDYLYAGPLFTHQLSHAWIDFRGIQDAFMREKGIDYFENSRRATYLQQCYATMNPRKFEGYGECCWGITASEGPGPATLRLNGIVREFYDYVGRGVPYGPDDGTLAPWAVAASLPFAPEIVLEALDFCIHQAKLKEFNRYGFKAAFNPTHPGEPGNPYGWWVSPWHFGINQGPIVLMIENYLTDLVWRLMRACPYVVTGLRRAGFEGGWLDQSPPA</sequence>
<evidence type="ECO:0000313" key="2">
    <source>
        <dbReference type="EMBL" id="MDX8488848.1"/>
    </source>
</evidence>